<gene>
    <name evidence="1" type="ORF">NSO95_14005</name>
</gene>
<name>A0ABT1XTT3_9SPHN</name>
<organism evidence="1 2">
    <name type="scientific">Parerythrobacter lacustris</name>
    <dbReference type="NCBI Taxonomy" id="2969984"/>
    <lineage>
        <taxon>Bacteria</taxon>
        <taxon>Pseudomonadati</taxon>
        <taxon>Pseudomonadota</taxon>
        <taxon>Alphaproteobacteria</taxon>
        <taxon>Sphingomonadales</taxon>
        <taxon>Erythrobacteraceae</taxon>
        <taxon>Parerythrobacter</taxon>
    </lineage>
</organism>
<accession>A0ABT1XTT3</accession>
<comment type="caution">
    <text evidence="1">The sequence shown here is derived from an EMBL/GenBank/DDBJ whole genome shotgun (WGS) entry which is preliminary data.</text>
</comment>
<keyword evidence="2" id="KW-1185">Reference proteome</keyword>
<sequence length="69" mass="7616">MSQSYEFYTERADAAAAAAKQATLDNVRDRELRAEKTWRDLAKQARAVSVQRAKTEAEKAAARAAESSV</sequence>
<proteinExistence type="predicted"/>
<dbReference type="RefSeq" id="WP_257596929.1">
    <property type="nucleotide sequence ID" value="NZ_JANKHH010000007.1"/>
</dbReference>
<protein>
    <submittedName>
        <fullName evidence="1">Uncharacterized protein</fullName>
    </submittedName>
</protein>
<evidence type="ECO:0000313" key="2">
    <source>
        <dbReference type="Proteomes" id="UP001206067"/>
    </source>
</evidence>
<reference evidence="1 2" key="1">
    <citation type="submission" date="2022-08" db="EMBL/GenBank/DDBJ databases">
        <title>Polyphasic taxonomy analysis of Qipengyuania sp.RS5-5.</title>
        <authorList>
            <person name="Xamxidin M."/>
            <person name="Wu M."/>
        </authorList>
    </citation>
    <scope>NUCLEOTIDE SEQUENCE [LARGE SCALE GENOMIC DNA]</scope>
    <source>
        <strain evidence="1 2">RS5-5</strain>
    </source>
</reference>
<evidence type="ECO:0000313" key="1">
    <source>
        <dbReference type="EMBL" id="MCR2835058.1"/>
    </source>
</evidence>
<dbReference type="Proteomes" id="UP001206067">
    <property type="component" value="Unassembled WGS sequence"/>
</dbReference>
<dbReference type="EMBL" id="JANKHH010000007">
    <property type="protein sequence ID" value="MCR2835058.1"/>
    <property type="molecule type" value="Genomic_DNA"/>
</dbReference>